<name>A0A6C0F7Q0_9ZZZZ</name>
<protein>
    <submittedName>
        <fullName evidence="2">Uncharacterized protein</fullName>
    </submittedName>
</protein>
<organism evidence="2">
    <name type="scientific">viral metagenome</name>
    <dbReference type="NCBI Taxonomy" id="1070528"/>
    <lineage>
        <taxon>unclassified sequences</taxon>
        <taxon>metagenomes</taxon>
        <taxon>organismal metagenomes</taxon>
    </lineage>
</organism>
<sequence length="128" mass="14897">MSDDESITYTITKKDFTESVKEYINIFDRLAEIRKDVAMLNKRKKKLSEVIVAYMKSNEKEYCNLGEKGSLEIKQSKSKLALKKEDIERLLQELGTDETKSKETAEFLMANKTIVERNTLKRNIKPLD</sequence>
<evidence type="ECO:0000313" key="2">
    <source>
        <dbReference type="EMBL" id="QHT37232.1"/>
    </source>
</evidence>
<dbReference type="InterPro" id="IPR043918">
    <property type="entry name" value="DUF5760"/>
</dbReference>
<reference evidence="2" key="1">
    <citation type="journal article" date="2020" name="Nature">
        <title>Giant virus diversity and host interactions through global metagenomics.</title>
        <authorList>
            <person name="Schulz F."/>
            <person name="Roux S."/>
            <person name="Paez-Espino D."/>
            <person name="Jungbluth S."/>
            <person name="Walsh D.A."/>
            <person name="Denef V.J."/>
            <person name="McMahon K.D."/>
            <person name="Konstantinidis K.T."/>
            <person name="Eloe-Fadrosh E.A."/>
            <person name="Kyrpides N.C."/>
            <person name="Woyke T."/>
        </authorList>
    </citation>
    <scope>NUCLEOTIDE SEQUENCE</scope>
    <source>
        <strain evidence="2">GVMAG-S-ERX555967-131</strain>
    </source>
</reference>
<dbReference type="Pfam" id="PF19064">
    <property type="entry name" value="DUF5760"/>
    <property type="match status" value="1"/>
</dbReference>
<keyword evidence="1" id="KW-0175">Coiled coil</keyword>
<dbReference type="EMBL" id="MN738791">
    <property type="protein sequence ID" value="QHT37232.1"/>
    <property type="molecule type" value="Genomic_DNA"/>
</dbReference>
<dbReference type="AlphaFoldDB" id="A0A6C0F7Q0"/>
<evidence type="ECO:0000256" key="1">
    <source>
        <dbReference type="SAM" id="Coils"/>
    </source>
</evidence>
<proteinExistence type="predicted"/>
<feature type="coiled-coil region" evidence="1">
    <location>
        <begin position="30"/>
        <end position="93"/>
    </location>
</feature>
<accession>A0A6C0F7Q0</accession>